<dbReference type="InterPro" id="IPR036513">
    <property type="entry name" value="STAS_dom_sf"/>
</dbReference>
<gene>
    <name evidence="2" type="ORF">PQG83_08160</name>
</gene>
<dbReference type="KEGG" id="nneo:PQG83_08160"/>
<keyword evidence="3" id="KW-1185">Reference proteome</keyword>
<dbReference type="PANTHER" id="PTHR33495">
    <property type="entry name" value="ANTI-SIGMA FACTOR ANTAGONIST TM_1081-RELATED-RELATED"/>
    <property type="match status" value="1"/>
</dbReference>
<dbReference type="AlphaFoldDB" id="A0AA96GJQ9"/>
<dbReference type="CDD" id="cd07043">
    <property type="entry name" value="STAS_anti-anti-sigma_factors"/>
    <property type="match status" value="1"/>
</dbReference>
<organism evidence="2 3">
    <name type="scientific">Candidatus Nitrospira neomarina</name>
    <dbReference type="NCBI Taxonomy" id="3020899"/>
    <lineage>
        <taxon>Bacteria</taxon>
        <taxon>Pseudomonadati</taxon>
        <taxon>Nitrospirota</taxon>
        <taxon>Nitrospiria</taxon>
        <taxon>Nitrospirales</taxon>
        <taxon>Nitrospiraceae</taxon>
        <taxon>Nitrospira</taxon>
    </lineage>
</organism>
<dbReference type="EMBL" id="CP116968">
    <property type="protein sequence ID" value="WNM63714.1"/>
    <property type="molecule type" value="Genomic_DNA"/>
</dbReference>
<reference evidence="2 3" key="1">
    <citation type="submission" date="2023-01" db="EMBL/GenBank/DDBJ databases">
        <title>Cultivation and genomic characterization of new, ubiquitous marine nitrite-oxidizing bacteria from the Nitrospirales.</title>
        <authorList>
            <person name="Mueller A.J."/>
            <person name="Daebeler A."/>
            <person name="Herbold C.W."/>
            <person name="Kirkegaard R.H."/>
            <person name="Daims H."/>
        </authorList>
    </citation>
    <scope>NUCLEOTIDE SEQUENCE [LARGE SCALE GENOMIC DNA]</scope>
    <source>
        <strain evidence="2 3">DK</strain>
    </source>
</reference>
<evidence type="ECO:0000313" key="2">
    <source>
        <dbReference type="EMBL" id="WNM63714.1"/>
    </source>
</evidence>
<dbReference type="SUPFAM" id="SSF52091">
    <property type="entry name" value="SpoIIaa-like"/>
    <property type="match status" value="1"/>
</dbReference>
<sequence>MSTMPTQPTPIDDMHVITFGACFDGSAEPALEAAVLQVQEIQGKHIILNMEALTTLNSRALGKLFLTYHHLNRKHIRLSMVNPKPAVREMLAFVNFPQIVPIYDSVDAVVAFEQRHMESSALPQRPG</sequence>
<protein>
    <submittedName>
        <fullName evidence="2">STAS domain-containing protein</fullName>
    </submittedName>
</protein>
<dbReference type="Pfam" id="PF01740">
    <property type="entry name" value="STAS"/>
    <property type="match status" value="1"/>
</dbReference>
<proteinExistence type="predicted"/>
<evidence type="ECO:0000313" key="3">
    <source>
        <dbReference type="Proteomes" id="UP001302494"/>
    </source>
</evidence>
<dbReference type="RefSeq" id="WP_312748402.1">
    <property type="nucleotide sequence ID" value="NZ_CP116968.1"/>
</dbReference>
<evidence type="ECO:0000259" key="1">
    <source>
        <dbReference type="PROSITE" id="PS50801"/>
    </source>
</evidence>
<dbReference type="Proteomes" id="UP001302494">
    <property type="component" value="Chromosome"/>
</dbReference>
<accession>A0AA96GJQ9</accession>
<dbReference type="GO" id="GO:0043856">
    <property type="term" value="F:anti-sigma factor antagonist activity"/>
    <property type="evidence" value="ECO:0007669"/>
    <property type="project" value="TreeGrafter"/>
</dbReference>
<name>A0AA96GJQ9_9BACT</name>
<dbReference type="Gene3D" id="3.30.750.24">
    <property type="entry name" value="STAS domain"/>
    <property type="match status" value="1"/>
</dbReference>
<dbReference type="PROSITE" id="PS50801">
    <property type="entry name" value="STAS"/>
    <property type="match status" value="1"/>
</dbReference>
<dbReference type="InterPro" id="IPR002645">
    <property type="entry name" value="STAS_dom"/>
</dbReference>
<feature type="domain" description="STAS" evidence="1">
    <location>
        <begin position="4"/>
        <end position="113"/>
    </location>
</feature>